<name>I0KEZ7_9BACT</name>
<dbReference type="Pfam" id="PF13649">
    <property type="entry name" value="Methyltransf_25"/>
    <property type="match status" value="1"/>
</dbReference>
<dbReference type="STRING" id="1166018.FAES_4701"/>
<dbReference type="RefSeq" id="WP_015333799.1">
    <property type="nucleotide sequence ID" value="NC_020054.1"/>
</dbReference>
<accession>I0KEZ7</accession>
<keyword evidence="2" id="KW-0489">Methyltransferase</keyword>
<reference evidence="2 3" key="1">
    <citation type="journal article" date="2012" name="J. Bacteriol.">
        <title>Genome Sequence of Fibrella aestuarina BUZ 2T, a Filamentous Marine Bacterium.</title>
        <authorList>
            <person name="Filippini M."/>
            <person name="Qi W."/>
            <person name="Blom J."/>
            <person name="Goesmann A."/>
            <person name="Smits T.H."/>
            <person name="Bagheri H.C."/>
        </authorList>
    </citation>
    <scope>NUCLEOTIDE SEQUENCE [LARGE SCALE GENOMIC DNA]</scope>
    <source>
        <strain evidence="3">BUZ 2T</strain>
    </source>
</reference>
<dbReference type="PATRIC" id="fig|1166018.3.peg.1668"/>
<evidence type="ECO:0000313" key="2">
    <source>
        <dbReference type="EMBL" id="CCH02700.1"/>
    </source>
</evidence>
<keyword evidence="3" id="KW-1185">Reference proteome</keyword>
<dbReference type="Proteomes" id="UP000011058">
    <property type="component" value="Chromosome"/>
</dbReference>
<evidence type="ECO:0000259" key="1">
    <source>
        <dbReference type="Pfam" id="PF13649"/>
    </source>
</evidence>
<dbReference type="EMBL" id="HE796683">
    <property type="protein sequence ID" value="CCH02700.1"/>
    <property type="molecule type" value="Genomic_DNA"/>
</dbReference>
<feature type="domain" description="Methyltransferase" evidence="1">
    <location>
        <begin position="45"/>
        <end position="131"/>
    </location>
</feature>
<dbReference type="eggNOG" id="COG2226">
    <property type="taxonomic scope" value="Bacteria"/>
</dbReference>
<proteinExistence type="predicted"/>
<dbReference type="GO" id="GO:0008168">
    <property type="term" value="F:methyltransferase activity"/>
    <property type="evidence" value="ECO:0007669"/>
    <property type="project" value="UniProtKB-KW"/>
</dbReference>
<dbReference type="EC" id="2.1.-.-" evidence="2"/>
<protein>
    <submittedName>
        <fullName evidence="2">Type 12 methyltransferase</fullName>
        <ecNumber evidence="2">2.1.-.-</ecNumber>
    </submittedName>
</protein>
<gene>
    <name evidence="2" type="ORF">FAES_4701</name>
</gene>
<dbReference type="GO" id="GO:0032259">
    <property type="term" value="P:methylation"/>
    <property type="evidence" value="ECO:0007669"/>
    <property type="project" value="UniProtKB-KW"/>
</dbReference>
<dbReference type="KEGG" id="fae:FAES_4701"/>
<dbReference type="Gene3D" id="3.40.50.150">
    <property type="entry name" value="Vaccinia Virus protein VP39"/>
    <property type="match status" value="1"/>
</dbReference>
<dbReference type="CDD" id="cd02440">
    <property type="entry name" value="AdoMet_MTases"/>
    <property type="match status" value="1"/>
</dbReference>
<dbReference type="InterPro" id="IPR029063">
    <property type="entry name" value="SAM-dependent_MTases_sf"/>
</dbReference>
<sequence length="199" mass="22169">MMPADQLIGLYQRHALAYDHDRDRSLFEKGWLDRLLALLPPGAAVLDLGCGMGEPIARYLIEQGCALTGVDAAPLSIELCQRRFPDHTWLVGDMRNVDLPRTYDAILAWNSLFHLTHADQRQMMGVFGRYAAPDACLLFTSGTTHSEAIGSYQGEPLYHASLDTAEYRALLEAHGFSVVAHVVDDPTCCGHTIWLCQRR</sequence>
<evidence type="ECO:0000313" key="3">
    <source>
        <dbReference type="Proteomes" id="UP000011058"/>
    </source>
</evidence>
<keyword evidence="2" id="KW-0808">Transferase</keyword>
<organism evidence="2 3">
    <name type="scientific">Fibrella aestuarina BUZ 2</name>
    <dbReference type="NCBI Taxonomy" id="1166018"/>
    <lineage>
        <taxon>Bacteria</taxon>
        <taxon>Pseudomonadati</taxon>
        <taxon>Bacteroidota</taxon>
        <taxon>Cytophagia</taxon>
        <taxon>Cytophagales</taxon>
        <taxon>Spirosomataceae</taxon>
        <taxon>Fibrella</taxon>
    </lineage>
</organism>
<dbReference type="AlphaFoldDB" id="I0KEZ7"/>
<dbReference type="HOGENOM" id="CLU_060397_3_1_10"/>
<dbReference type="SUPFAM" id="SSF53335">
    <property type="entry name" value="S-adenosyl-L-methionine-dependent methyltransferases"/>
    <property type="match status" value="1"/>
</dbReference>
<dbReference type="InterPro" id="IPR041698">
    <property type="entry name" value="Methyltransf_25"/>
</dbReference>